<dbReference type="EMBL" id="CAEZWH010000004">
    <property type="protein sequence ID" value="CAB4643289.1"/>
    <property type="molecule type" value="Genomic_DNA"/>
</dbReference>
<evidence type="ECO:0000313" key="4">
    <source>
        <dbReference type="EMBL" id="CAB4988232.1"/>
    </source>
</evidence>
<organism evidence="1">
    <name type="scientific">freshwater metagenome</name>
    <dbReference type="NCBI Taxonomy" id="449393"/>
    <lineage>
        <taxon>unclassified sequences</taxon>
        <taxon>metagenomes</taxon>
        <taxon>ecological metagenomes</taxon>
    </lineage>
</organism>
<proteinExistence type="predicted"/>
<evidence type="ECO:0000313" key="1">
    <source>
        <dbReference type="EMBL" id="CAB4643289.1"/>
    </source>
</evidence>
<protein>
    <submittedName>
        <fullName evidence="1">Unannotated protein</fullName>
    </submittedName>
</protein>
<evidence type="ECO:0000313" key="2">
    <source>
        <dbReference type="EMBL" id="CAB4643342.1"/>
    </source>
</evidence>
<dbReference type="EMBL" id="CAFBOT010000072">
    <property type="protein sequence ID" value="CAB4988232.1"/>
    <property type="molecule type" value="Genomic_DNA"/>
</dbReference>
<dbReference type="Pfam" id="PF11307">
    <property type="entry name" value="DUF3109"/>
    <property type="match status" value="1"/>
</dbReference>
<dbReference type="AlphaFoldDB" id="A0A6J6K5Y4"/>
<dbReference type="EMBL" id="CAEZWB010000030">
    <property type="protein sequence ID" value="CAB4643342.1"/>
    <property type="molecule type" value="Genomic_DNA"/>
</dbReference>
<evidence type="ECO:0000313" key="3">
    <source>
        <dbReference type="EMBL" id="CAB4708232.1"/>
    </source>
</evidence>
<name>A0A6J6K5Y4_9ZZZZ</name>
<dbReference type="EMBL" id="CAEZYG010000043">
    <property type="protein sequence ID" value="CAB4708232.1"/>
    <property type="molecule type" value="Genomic_DNA"/>
</dbReference>
<gene>
    <name evidence="2" type="ORF">UFOPK2166_00383</name>
    <name evidence="1" type="ORF">UFOPK2195_00055</name>
    <name evidence="3" type="ORF">UFOPK2657_00375</name>
    <name evidence="4" type="ORF">UFOPK4000_00542</name>
</gene>
<dbReference type="InterPro" id="IPR021458">
    <property type="entry name" value="Rv0495c"/>
</dbReference>
<sequence>MAPNRLASVLVPRPDDLHEYISFSDGDSDQTWMIDATYMRSNYMCIYGQGCKGVLDDDATKLQQGCCSYGAHFLDKKDLASVRKSVKRLKPEHWQNFDKGRDGRWLTKERDGAEVTRRVNNVCIFHNEPDFEGGMGCAFHIAALEAGERPMDWKPDVCWQVPLRLEEFTEDDGHVVSFVREWKRRDWGEGGADFHWWCTDDSKAFVGDHPVYKSLKEELVELIGSKTYKTMVQLLEEKNSVPLPHPQVRRKTKKK</sequence>
<accession>A0A6J6K5Y4</accession>
<reference evidence="1" key="1">
    <citation type="submission" date="2020-05" db="EMBL/GenBank/DDBJ databases">
        <authorList>
            <person name="Chiriac C."/>
            <person name="Salcher M."/>
            <person name="Ghai R."/>
            <person name="Kavagutti S V."/>
        </authorList>
    </citation>
    <scope>NUCLEOTIDE SEQUENCE</scope>
</reference>